<proteinExistence type="predicted"/>
<organism evidence="1 2">
    <name type="scientific">Chitinophaga silvisoli</name>
    <dbReference type="NCBI Taxonomy" id="2291814"/>
    <lineage>
        <taxon>Bacteria</taxon>
        <taxon>Pseudomonadati</taxon>
        <taxon>Bacteroidota</taxon>
        <taxon>Chitinophagia</taxon>
        <taxon>Chitinophagales</taxon>
        <taxon>Chitinophagaceae</taxon>
        <taxon>Chitinophaga</taxon>
    </lineage>
</organism>
<gene>
    <name evidence="1" type="ORF">DXN04_29025</name>
</gene>
<comment type="caution">
    <text evidence="1">The sequence shown here is derived from an EMBL/GenBank/DDBJ whole genome shotgun (WGS) entry which is preliminary data.</text>
</comment>
<keyword evidence="2" id="KW-1185">Reference proteome</keyword>
<sequence>MSDKRNIVFKRCLAWCLLALLTLVHSVKMLHHHALTQGEQRQCQIIPFQQPGHHCAICDFHLTRDVEVPGLLTFLPSLQPVLQQYAYHIQGYFYLPSFHCLLRGPPLTA</sequence>
<dbReference type="RefSeq" id="WP_116856923.1">
    <property type="nucleotide sequence ID" value="NZ_QTJV01000014.1"/>
</dbReference>
<reference evidence="1 2" key="1">
    <citation type="submission" date="2018-08" db="EMBL/GenBank/DDBJ databases">
        <title>Chitinophaga sp. K20C18050901, a novel bacterium isolated from forest soil.</title>
        <authorList>
            <person name="Wang C."/>
        </authorList>
    </citation>
    <scope>NUCLEOTIDE SEQUENCE [LARGE SCALE GENOMIC DNA]</scope>
    <source>
        <strain evidence="1 2">K20C18050901</strain>
    </source>
</reference>
<dbReference type="EMBL" id="QTJV01000014">
    <property type="protein sequence ID" value="RFM31425.1"/>
    <property type="molecule type" value="Genomic_DNA"/>
</dbReference>
<dbReference type="AlphaFoldDB" id="A0A3E1NTZ7"/>
<evidence type="ECO:0000313" key="2">
    <source>
        <dbReference type="Proteomes" id="UP000261174"/>
    </source>
</evidence>
<accession>A0A3E1NTZ7</accession>
<name>A0A3E1NTZ7_9BACT</name>
<dbReference type="Proteomes" id="UP000261174">
    <property type="component" value="Unassembled WGS sequence"/>
</dbReference>
<protein>
    <submittedName>
        <fullName evidence="1">Uncharacterized protein</fullName>
    </submittedName>
</protein>
<dbReference type="OrthoDB" id="674534at2"/>
<evidence type="ECO:0000313" key="1">
    <source>
        <dbReference type="EMBL" id="RFM31425.1"/>
    </source>
</evidence>